<keyword evidence="6" id="KW-0804">Transcription</keyword>
<comment type="subcellular location">
    <subcellularLocation>
        <location evidence="1">Nucleus</location>
    </subcellularLocation>
</comment>
<dbReference type="PROSITE" id="PS51294">
    <property type="entry name" value="HTH_MYB"/>
    <property type="match status" value="3"/>
</dbReference>
<feature type="domain" description="Myb-like" evidence="8">
    <location>
        <begin position="58"/>
        <end position="108"/>
    </location>
</feature>
<evidence type="ECO:0000313" key="10">
    <source>
        <dbReference type="EMBL" id="KAF7134376.1"/>
    </source>
</evidence>
<dbReference type="InterPro" id="IPR001005">
    <property type="entry name" value="SANT/Myb"/>
</dbReference>
<dbReference type="Proteomes" id="UP000626092">
    <property type="component" value="Unassembled WGS sequence"/>
</dbReference>
<feature type="domain" description="HTH myb-type" evidence="9">
    <location>
        <begin position="228"/>
        <end position="249"/>
    </location>
</feature>
<feature type="domain" description="HTH myb-type" evidence="9">
    <location>
        <begin position="58"/>
        <end position="112"/>
    </location>
</feature>
<dbReference type="Gene3D" id="1.10.10.60">
    <property type="entry name" value="Homeodomain-like"/>
    <property type="match status" value="3"/>
</dbReference>
<dbReference type="FunFam" id="1.10.10.60:FF:000218">
    <property type="entry name" value="Myb transcription factor"/>
    <property type="match status" value="1"/>
</dbReference>
<dbReference type="PANTHER" id="PTHR47999">
    <property type="entry name" value="TRANSCRIPTION FACTOR MYB8-RELATED-RELATED"/>
    <property type="match status" value="1"/>
</dbReference>
<keyword evidence="7" id="KW-0539">Nucleus</keyword>
<dbReference type="GO" id="GO:0005634">
    <property type="term" value="C:nucleus"/>
    <property type="evidence" value="ECO:0007669"/>
    <property type="project" value="UniProtKB-SubCell"/>
</dbReference>
<name>A0A834LD45_RHOSS</name>
<dbReference type="SUPFAM" id="SSF46689">
    <property type="entry name" value="Homeodomain-like"/>
    <property type="match status" value="1"/>
</dbReference>
<evidence type="ECO:0000256" key="5">
    <source>
        <dbReference type="ARBA" id="ARBA00023159"/>
    </source>
</evidence>
<keyword evidence="11" id="KW-1185">Reference proteome</keyword>
<dbReference type="InterPro" id="IPR017930">
    <property type="entry name" value="Myb_dom"/>
</dbReference>
<protein>
    <submittedName>
        <fullName evidence="10">Uncharacterized protein</fullName>
    </submittedName>
</protein>
<evidence type="ECO:0000256" key="6">
    <source>
        <dbReference type="ARBA" id="ARBA00023163"/>
    </source>
</evidence>
<feature type="domain" description="Myb-like" evidence="8">
    <location>
        <begin position="5"/>
        <end position="57"/>
    </location>
</feature>
<dbReference type="PANTHER" id="PTHR47999:SF24">
    <property type="entry name" value="TRANSCRIPTION FACTOR MYB90"/>
    <property type="match status" value="1"/>
</dbReference>
<evidence type="ECO:0000256" key="4">
    <source>
        <dbReference type="ARBA" id="ARBA00023125"/>
    </source>
</evidence>
<evidence type="ECO:0000313" key="11">
    <source>
        <dbReference type="Proteomes" id="UP000626092"/>
    </source>
</evidence>
<dbReference type="Pfam" id="PF00249">
    <property type="entry name" value="Myb_DNA-binding"/>
    <property type="match status" value="2"/>
</dbReference>
<gene>
    <name evidence="10" type="ORF">RHSIM_Rhsim08G0087700</name>
</gene>
<evidence type="ECO:0000256" key="2">
    <source>
        <dbReference type="ARBA" id="ARBA00022737"/>
    </source>
</evidence>
<evidence type="ECO:0000259" key="9">
    <source>
        <dbReference type="PROSITE" id="PS51294"/>
    </source>
</evidence>
<keyword evidence="5" id="KW-0010">Activator</keyword>
<keyword evidence="4" id="KW-0238">DNA-binding</keyword>
<accession>A0A834LD45</accession>
<evidence type="ECO:0000256" key="3">
    <source>
        <dbReference type="ARBA" id="ARBA00023015"/>
    </source>
</evidence>
<dbReference type="InterPro" id="IPR015495">
    <property type="entry name" value="Myb_TF_plants"/>
</dbReference>
<keyword evidence="3" id="KW-0805">Transcription regulation</keyword>
<sequence length="392" mass="45934">MEMVSLGVRKGGWTEEEDFLLKKYVEKHGEGKWHQVPHEAGLNRCRKSCRLRWLNYLRPNIKRGNFTVDEVDLIIRLHKLLGNRWSLIAGRLPGRTSNDVKNYWNTHLHKKPNDQIREDVYKSEMTQSTMEKTKVIRPRPRTFSKNLHCLMGKTVIKDKTDQTKENFSKPFQTPSLGDDDGILWWDNMLSNPDINIGMMTWTNEEVIMEGGVEKEKSAMQGAGRDPFRLPRRTSNDVKNYWNTHLHKKSNDQIREDVQKSKMTQSTMEKTKVIRPRPRTFSKNLPWLMGNTIITDKTQTNENSSEPFQTRSLGDDDRILWWDNMLSDPDVNRGMITWINEEVIMEGRGKQEKSGMQEAGRDPFKCVEEDQSGWSDFFMDHMDLWDILGDDVK</sequence>
<dbReference type="CDD" id="cd00167">
    <property type="entry name" value="SANT"/>
    <property type="match status" value="2"/>
</dbReference>
<dbReference type="OrthoDB" id="2143914at2759"/>
<evidence type="ECO:0000256" key="7">
    <source>
        <dbReference type="ARBA" id="ARBA00023242"/>
    </source>
</evidence>
<evidence type="ECO:0000259" key="8">
    <source>
        <dbReference type="PROSITE" id="PS50090"/>
    </source>
</evidence>
<dbReference type="InterPro" id="IPR009057">
    <property type="entry name" value="Homeodomain-like_sf"/>
</dbReference>
<dbReference type="AlphaFoldDB" id="A0A834LD45"/>
<reference evidence="10" key="1">
    <citation type="submission" date="2019-11" db="EMBL/GenBank/DDBJ databases">
        <authorList>
            <person name="Liu Y."/>
            <person name="Hou J."/>
            <person name="Li T.-Q."/>
            <person name="Guan C.-H."/>
            <person name="Wu X."/>
            <person name="Wu H.-Z."/>
            <person name="Ling F."/>
            <person name="Zhang R."/>
            <person name="Shi X.-G."/>
            <person name="Ren J.-P."/>
            <person name="Chen E.-F."/>
            <person name="Sun J.-M."/>
        </authorList>
    </citation>
    <scope>NUCLEOTIDE SEQUENCE</scope>
    <source>
        <strain evidence="10">Adult_tree_wgs_1</strain>
        <tissue evidence="10">Leaves</tissue>
    </source>
</reference>
<organism evidence="10 11">
    <name type="scientific">Rhododendron simsii</name>
    <name type="common">Sims's rhododendron</name>
    <dbReference type="NCBI Taxonomy" id="118357"/>
    <lineage>
        <taxon>Eukaryota</taxon>
        <taxon>Viridiplantae</taxon>
        <taxon>Streptophyta</taxon>
        <taxon>Embryophyta</taxon>
        <taxon>Tracheophyta</taxon>
        <taxon>Spermatophyta</taxon>
        <taxon>Magnoliopsida</taxon>
        <taxon>eudicotyledons</taxon>
        <taxon>Gunneridae</taxon>
        <taxon>Pentapetalae</taxon>
        <taxon>asterids</taxon>
        <taxon>Ericales</taxon>
        <taxon>Ericaceae</taxon>
        <taxon>Ericoideae</taxon>
        <taxon>Rhodoreae</taxon>
        <taxon>Rhododendron</taxon>
    </lineage>
</organism>
<evidence type="ECO:0000256" key="1">
    <source>
        <dbReference type="ARBA" id="ARBA00004123"/>
    </source>
</evidence>
<dbReference type="SMART" id="SM00717">
    <property type="entry name" value="SANT"/>
    <property type="match status" value="2"/>
</dbReference>
<feature type="domain" description="HTH myb-type" evidence="9">
    <location>
        <begin position="8"/>
        <end position="57"/>
    </location>
</feature>
<keyword evidence="2" id="KW-0677">Repeat</keyword>
<comment type="caution">
    <text evidence="10">The sequence shown here is derived from an EMBL/GenBank/DDBJ whole genome shotgun (WGS) entry which is preliminary data.</text>
</comment>
<dbReference type="EMBL" id="WJXA01000008">
    <property type="protein sequence ID" value="KAF7134376.1"/>
    <property type="molecule type" value="Genomic_DNA"/>
</dbReference>
<dbReference type="PROSITE" id="PS50090">
    <property type="entry name" value="MYB_LIKE"/>
    <property type="match status" value="2"/>
</dbReference>
<dbReference type="GO" id="GO:0003677">
    <property type="term" value="F:DNA binding"/>
    <property type="evidence" value="ECO:0007669"/>
    <property type="project" value="UniProtKB-KW"/>
</dbReference>
<dbReference type="GO" id="GO:0080090">
    <property type="term" value="P:regulation of primary metabolic process"/>
    <property type="evidence" value="ECO:0007669"/>
    <property type="project" value="UniProtKB-ARBA"/>
</dbReference>
<proteinExistence type="predicted"/>